<name>A0A7S8C926_9BACI</name>
<dbReference type="PANTHER" id="PTHR41247:SF1">
    <property type="entry name" value="HTH-TYPE TRANSCRIPTIONAL REPRESSOR YCNK"/>
    <property type="match status" value="1"/>
</dbReference>
<evidence type="ECO:0000313" key="4">
    <source>
        <dbReference type="EMBL" id="QPC45627.1"/>
    </source>
</evidence>
<gene>
    <name evidence="4" type="ORF">G8O30_00865</name>
</gene>
<proteinExistence type="predicted"/>
<dbReference type="Gene3D" id="1.10.10.10">
    <property type="entry name" value="Winged helix-like DNA-binding domain superfamily/Winged helix DNA-binding domain"/>
    <property type="match status" value="1"/>
</dbReference>
<feature type="domain" description="HTH deoR-type" evidence="3">
    <location>
        <begin position="3"/>
        <end position="58"/>
    </location>
</feature>
<organism evidence="4 5">
    <name type="scientific">Mangrovibacillus cuniculi</name>
    <dbReference type="NCBI Taxonomy" id="2593652"/>
    <lineage>
        <taxon>Bacteria</taxon>
        <taxon>Bacillati</taxon>
        <taxon>Bacillota</taxon>
        <taxon>Bacilli</taxon>
        <taxon>Bacillales</taxon>
        <taxon>Bacillaceae</taxon>
        <taxon>Mangrovibacillus</taxon>
    </lineage>
</organism>
<evidence type="ECO:0000259" key="3">
    <source>
        <dbReference type="PROSITE" id="PS51000"/>
    </source>
</evidence>
<dbReference type="PANTHER" id="PTHR41247">
    <property type="entry name" value="HTH-TYPE TRANSCRIPTIONAL REPRESSOR YCNK"/>
    <property type="match status" value="1"/>
</dbReference>
<keyword evidence="5" id="KW-1185">Reference proteome</keyword>
<dbReference type="InterPro" id="IPR008719">
    <property type="entry name" value="N2O_reductase_NosL"/>
</dbReference>
<dbReference type="InterPro" id="IPR001034">
    <property type="entry name" value="DeoR_HTH"/>
</dbReference>
<dbReference type="InterPro" id="IPR036388">
    <property type="entry name" value="WH-like_DNA-bd_sf"/>
</dbReference>
<keyword evidence="1" id="KW-0805">Transcription regulation</keyword>
<protein>
    <submittedName>
        <fullName evidence="4">DeoR/GlpR transcriptional regulator</fullName>
    </submittedName>
</protein>
<accession>A0A7S8C926</accession>
<evidence type="ECO:0000313" key="5">
    <source>
        <dbReference type="Proteomes" id="UP000593626"/>
    </source>
</evidence>
<evidence type="ECO:0000256" key="1">
    <source>
        <dbReference type="ARBA" id="ARBA00023015"/>
    </source>
</evidence>
<dbReference type="AlphaFoldDB" id="A0A7S8C926"/>
<dbReference type="SUPFAM" id="SSF46785">
    <property type="entry name" value="Winged helix' DNA-binding domain"/>
    <property type="match status" value="1"/>
</dbReference>
<reference evidence="4 5" key="1">
    <citation type="submission" date="2019-07" db="EMBL/GenBank/DDBJ databases">
        <title>Genome sequence of 2 isolates from Red Sea Mangroves.</title>
        <authorList>
            <person name="Sefrji F."/>
            <person name="Michoud G."/>
            <person name="Merlino G."/>
            <person name="Daffonchio D."/>
        </authorList>
    </citation>
    <scope>NUCLEOTIDE SEQUENCE [LARGE SCALE GENOMIC DNA]</scope>
    <source>
        <strain evidence="4 5">R1DC41</strain>
    </source>
</reference>
<dbReference type="InterPro" id="IPR036390">
    <property type="entry name" value="WH_DNA-bd_sf"/>
</dbReference>
<dbReference type="EMBL" id="CP049742">
    <property type="protein sequence ID" value="QPC45627.1"/>
    <property type="molecule type" value="Genomic_DNA"/>
</dbReference>
<dbReference type="SUPFAM" id="SSF160387">
    <property type="entry name" value="NosL/MerB-like"/>
    <property type="match status" value="1"/>
</dbReference>
<dbReference type="GO" id="GO:0003700">
    <property type="term" value="F:DNA-binding transcription factor activity"/>
    <property type="evidence" value="ECO:0007669"/>
    <property type="project" value="InterPro"/>
</dbReference>
<keyword evidence="2" id="KW-0804">Transcription</keyword>
<dbReference type="SMART" id="SM00420">
    <property type="entry name" value="HTH_DEOR"/>
    <property type="match status" value="1"/>
</dbReference>
<evidence type="ECO:0000256" key="2">
    <source>
        <dbReference type="ARBA" id="ARBA00023163"/>
    </source>
</evidence>
<dbReference type="RefSeq" id="WP_239673137.1">
    <property type="nucleotide sequence ID" value="NZ_CP049742.1"/>
</dbReference>
<dbReference type="Proteomes" id="UP000593626">
    <property type="component" value="Chromosome"/>
</dbReference>
<sequence>MLPAERKEQLIEWLRQEKYLKISEISKRLNVSEMTVYRDVHQLVEEKLVEKTPNGISLKVTSSVSSNDCVVCFKPATSRLSMKFVKKSQEVVSVCCPHCALLHMQHVEEEVLNIIGQDYLMDTTINGRMGYYVLQSSLPLKCCEPQALLFSSESDAIGFTKGFGGEVHTFESARRTIEMQMTKPCCSKGE</sequence>
<dbReference type="PROSITE" id="PS51000">
    <property type="entry name" value="HTH_DEOR_2"/>
    <property type="match status" value="1"/>
</dbReference>
<dbReference type="Pfam" id="PF08220">
    <property type="entry name" value="HTH_DeoR"/>
    <property type="match status" value="1"/>
</dbReference>
<dbReference type="KEGG" id="mcui:G8O30_00865"/>